<evidence type="ECO:0000313" key="2">
    <source>
        <dbReference type="EMBL" id="PKU48438.1"/>
    </source>
</evidence>
<evidence type="ECO:0000259" key="1">
    <source>
        <dbReference type="PROSITE" id="PS50112"/>
    </source>
</evidence>
<evidence type="ECO:0000313" key="3">
    <source>
        <dbReference type="Proteomes" id="UP000233556"/>
    </source>
</evidence>
<dbReference type="Pfam" id="PF13426">
    <property type="entry name" value="PAS_9"/>
    <property type="match status" value="1"/>
</dbReference>
<dbReference type="PANTHER" id="PTHR10217:SF380">
    <property type="entry name" value="POTASSIUM VOLTAGE-GATED CHANNEL SUBFAMILY H MEMBER 8"/>
    <property type="match status" value="1"/>
</dbReference>
<dbReference type="PROSITE" id="PS50112">
    <property type="entry name" value="PAS"/>
    <property type="match status" value="1"/>
</dbReference>
<dbReference type="CDD" id="cd00130">
    <property type="entry name" value="PAS"/>
    <property type="match status" value="1"/>
</dbReference>
<dbReference type="PANTHER" id="PTHR10217">
    <property type="entry name" value="VOLTAGE AND LIGAND GATED POTASSIUM CHANNEL"/>
    <property type="match status" value="1"/>
</dbReference>
<name>A0A2I0UQW4_LIMLA</name>
<dbReference type="GO" id="GO:0005886">
    <property type="term" value="C:plasma membrane"/>
    <property type="evidence" value="ECO:0007669"/>
    <property type="project" value="TreeGrafter"/>
</dbReference>
<reference evidence="3" key="1">
    <citation type="submission" date="2017-11" db="EMBL/GenBank/DDBJ databases">
        <authorList>
            <person name="Lima N.C."/>
            <person name="Parody-Merino A.M."/>
            <person name="Battley P.F."/>
            <person name="Fidler A.E."/>
            <person name="Prosdocimi F."/>
        </authorList>
    </citation>
    <scope>NUCLEOTIDE SEQUENCE [LARGE SCALE GENOMIC DNA]</scope>
</reference>
<dbReference type="InterPro" id="IPR050818">
    <property type="entry name" value="KCNH_animal-type"/>
</dbReference>
<organism evidence="2 3">
    <name type="scientific">Limosa lapponica baueri</name>
    <dbReference type="NCBI Taxonomy" id="1758121"/>
    <lineage>
        <taxon>Eukaryota</taxon>
        <taxon>Metazoa</taxon>
        <taxon>Chordata</taxon>
        <taxon>Craniata</taxon>
        <taxon>Vertebrata</taxon>
        <taxon>Euteleostomi</taxon>
        <taxon>Archelosauria</taxon>
        <taxon>Archosauria</taxon>
        <taxon>Dinosauria</taxon>
        <taxon>Saurischia</taxon>
        <taxon>Theropoda</taxon>
        <taxon>Coelurosauria</taxon>
        <taxon>Aves</taxon>
        <taxon>Neognathae</taxon>
        <taxon>Neoaves</taxon>
        <taxon>Charadriiformes</taxon>
        <taxon>Scolopacidae</taxon>
        <taxon>Limosa</taxon>
    </lineage>
</organism>
<dbReference type="Proteomes" id="UP000233556">
    <property type="component" value="Unassembled WGS sequence"/>
</dbReference>
<dbReference type="InterPro" id="IPR035965">
    <property type="entry name" value="PAS-like_dom_sf"/>
</dbReference>
<keyword evidence="3" id="KW-1185">Reference proteome</keyword>
<accession>A0A2I0UQW4</accession>
<feature type="domain" description="PAS" evidence="1">
    <location>
        <begin position="1"/>
        <end position="72"/>
    </location>
</feature>
<proteinExistence type="predicted"/>
<dbReference type="OrthoDB" id="432483at2759"/>
<gene>
    <name evidence="2" type="ORF">llap_1270</name>
</gene>
<dbReference type="GO" id="GO:0005249">
    <property type="term" value="F:voltage-gated potassium channel activity"/>
    <property type="evidence" value="ECO:0007669"/>
    <property type="project" value="TreeGrafter"/>
</dbReference>
<dbReference type="InterPro" id="IPR000014">
    <property type="entry name" value="PAS"/>
</dbReference>
<dbReference type="EMBL" id="KZ505653">
    <property type="protein sequence ID" value="PKU48438.1"/>
    <property type="molecule type" value="Genomic_DNA"/>
</dbReference>
<dbReference type="Gene3D" id="3.30.450.20">
    <property type="entry name" value="PAS domain"/>
    <property type="match status" value="1"/>
</dbReference>
<dbReference type="SUPFAM" id="SSF55785">
    <property type="entry name" value="PYP-like sensor domain (PAS domain)"/>
    <property type="match status" value="1"/>
</dbReference>
<protein>
    <recommendedName>
        <fullName evidence="1">PAS domain-containing protein</fullName>
    </recommendedName>
</protein>
<dbReference type="AlphaFoldDB" id="A0A2I0UQW4"/>
<sequence length="94" mass="10547">MAVETTTDSNFILANAQVAKGFPIVYCSDGFCELAGFARTEVMQKSCSCKFLLGAETNEQMILQIEKSLEEKVEFKGEIMFYKKSEGKLNFLVQ</sequence>
<reference evidence="3" key="2">
    <citation type="submission" date="2017-12" db="EMBL/GenBank/DDBJ databases">
        <title>Genome sequence of the Bar-tailed Godwit (Limosa lapponica baueri).</title>
        <authorList>
            <person name="Lima N.C.B."/>
            <person name="Parody-Merino A.M."/>
            <person name="Battley P.F."/>
            <person name="Fidler A.E."/>
            <person name="Prosdocimi F."/>
        </authorList>
    </citation>
    <scope>NUCLEOTIDE SEQUENCE [LARGE SCALE GENOMIC DNA]</scope>
</reference>
<dbReference type="GO" id="GO:0042391">
    <property type="term" value="P:regulation of membrane potential"/>
    <property type="evidence" value="ECO:0007669"/>
    <property type="project" value="TreeGrafter"/>
</dbReference>